<name>A0A2Z6N1Y1_TRISU</name>
<keyword evidence="2" id="KW-1185">Reference proteome</keyword>
<reference evidence="2" key="1">
    <citation type="journal article" date="2017" name="Front. Plant Sci.">
        <title>Climate Clever Clovers: New Paradigm to Reduce the Environmental Footprint of Ruminants by Breeding Low Methanogenic Forages Utilizing Haplotype Variation.</title>
        <authorList>
            <person name="Kaur P."/>
            <person name="Appels R."/>
            <person name="Bayer P.E."/>
            <person name="Keeble-Gagnere G."/>
            <person name="Wang J."/>
            <person name="Hirakawa H."/>
            <person name="Shirasawa K."/>
            <person name="Vercoe P."/>
            <person name="Stefanova K."/>
            <person name="Durmic Z."/>
            <person name="Nichols P."/>
            <person name="Revell C."/>
            <person name="Isobe S.N."/>
            <person name="Edwards D."/>
            <person name="Erskine W."/>
        </authorList>
    </citation>
    <scope>NUCLEOTIDE SEQUENCE [LARGE SCALE GENOMIC DNA]</scope>
    <source>
        <strain evidence="2">cv. Daliak</strain>
    </source>
</reference>
<dbReference type="OrthoDB" id="10540203at2759"/>
<proteinExistence type="predicted"/>
<protein>
    <submittedName>
        <fullName evidence="1">Uncharacterized protein</fullName>
    </submittedName>
</protein>
<dbReference type="Proteomes" id="UP000242715">
    <property type="component" value="Unassembled WGS sequence"/>
</dbReference>
<dbReference type="AlphaFoldDB" id="A0A2Z6N1Y1"/>
<sequence length="186" mass="21791">MTSNEGALLMVELHGATADDADRQVTLTKGGHTRSTYLRDLFRTHLQHIDDYTTERNHVEVERHQNYAIRVYLLMVVDWTIFPDTMLDRALDFKITWASYGDHRVARRLCTYLSGSFDQMSIEEQRSVFAFYSWYVASGYMRRNFRISHPYMRPLSPKDPPMSCEQETLMEEEAEMESPLATYLSV</sequence>
<dbReference type="EMBL" id="DF973413">
    <property type="protein sequence ID" value="GAU30015.1"/>
    <property type="molecule type" value="Genomic_DNA"/>
</dbReference>
<gene>
    <name evidence="1" type="ORF">TSUD_161000</name>
</gene>
<accession>A0A2Z6N1Y1</accession>
<organism evidence="1 2">
    <name type="scientific">Trifolium subterraneum</name>
    <name type="common">Subterranean clover</name>
    <dbReference type="NCBI Taxonomy" id="3900"/>
    <lineage>
        <taxon>Eukaryota</taxon>
        <taxon>Viridiplantae</taxon>
        <taxon>Streptophyta</taxon>
        <taxon>Embryophyta</taxon>
        <taxon>Tracheophyta</taxon>
        <taxon>Spermatophyta</taxon>
        <taxon>Magnoliopsida</taxon>
        <taxon>eudicotyledons</taxon>
        <taxon>Gunneridae</taxon>
        <taxon>Pentapetalae</taxon>
        <taxon>rosids</taxon>
        <taxon>fabids</taxon>
        <taxon>Fabales</taxon>
        <taxon>Fabaceae</taxon>
        <taxon>Papilionoideae</taxon>
        <taxon>50 kb inversion clade</taxon>
        <taxon>NPAAA clade</taxon>
        <taxon>Hologalegina</taxon>
        <taxon>IRL clade</taxon>
        <taxon>Trifolieae</taxon>
        <taxon>Trifolium</taxon>
    </lineage>
</organism>
<evidence type="ECO:0000313" key="1">
    <source>
        <dbReference type="EMBL" id="GAU30015.1"/>
    </source>
</evidence>
<evidence type="ECO:0000313" key="2">
    <source>
        <dbReference type="Proteomes" id="UP000242715"/>
    </source>
</evidence>